<comment type="subunit">
    <text evidence="15">F-type ATPases have 2 components, F(1) - the catalytic core - and F(0) - the membrane proton channel. F(1) has five subunits: alpha(3), beta(3), gamma(1), delta(1), epsilon(1). F(0) has three main subunits: a(1), b(2) and c(10-14). The alpha and beta chains form an alternating ring which encloses part of the gamma chain. F(1) is attached to F(0) by a central stalk formed by the gamma and epsilon chains, while a peripheral stalk is formed by the delta and b chains.</text>
</comment>
<evidence type="ECO:0000313" key="18">
    <source>
        <dbReference type="EMBL" id="MFC4872309.1"/>
    </source>
</evidence>
<dbReference type="PANTHER" id="PTHR33445:SF1">
    <property type="entry name" value="ATP SYNTHASE SUBUNIT B"/>
    <property type="match status" value="1"/>
</dbReference>
<dbReference type="NCBIfam" id="TIGR01144">
    <property type="entry name" value="ATP_synt_b"/>
    <property type="match status" value="1"/>
</dbReference>
<sequence>MDLISPDLGLIIWQFIGFAILFILLAKYAWKPILSALEEREGTIEASLSEAEKARMEMSNLVAENEKLLQEARVERDEILKSAHDYASKIMEEAKGEASKAGAKMIEEAKAVIETEKQAALADVRIQVAELSLQIAEKLLRQNLSDDASQKELVEKFVKEIKLN</sequence>
<evidence type="ECO:0000256" key="11">
    <source>
        <dbReference type="ARBA" id="ARBA00025198"/>
    </source>
</evidence>
<dbReference type="Gene3D" id="1.20.5.620">
    <property type="entry name" value="F1F0 ATP synthase subunit B, membrane domain"/>
    <property type="match status" value="1"/>
</dbReference>
<evidence type="ECO:0000256" key="8">
    <source>
        <dbReference type="ARBA" id="ARBA00023065"/>
    </source>
</evidence>
<dbReference type="InterPro" id="IPR028987">
    <property type="entry name" value="ATP_synth_B-like_membr_sf"/>
</dbReference>
<name>A0ABV9T0X6_9BACT</name>
<keyword evidence="3 15" id="KW-1003">Cell membrane</keyword>
<dbReference type="InterPro" id="IPR050059">
    <property type="entry name" value="ATP_synthase_B_chain"/>
</dbReference>
<evidence type="ECO:0000256" key="3">
    <source>
        <dbReference type="ARBA" id="ARBA00022475"/>
    </source>
</evidence>
<dbReference type="HAMAP" id="MF_01398">
    <property type="entry name" value="ATP_synth_b_bprime"/>
    <property type="match status" value="1"/>
</dbReference>
<evidence type="ECO:0000256" key="10">
    <source>
        <dbReference type="ARBA" id="ARBA00023310"/>
    </source>
</evidence>
<evidence type="ECO:0000256" key="9">
    <source>
        <dbReference type="ARBA" id="ARBA00023136"/>
    </source>
</evidence>
<dbReference type="SUPFAM" id="SSF81573">
    <property type="entry name" value="F1F0 ATP synthase subunit B, membrane domain"/>
    <property type="match status" value="1"/>
</dbReference>
<protein>
    <recommendedName>
        <fullName evidence="15">ATP synthase subunit b</fullName>
    </recommendedName>
    <alternativeName>
        <fullName evidence="15">ATP synthase F(0) sector subunit b</fullName>
    </alternativeName>
    <alternativeName>
        <fullName evidence="15">ATPase subunit I</fullName>
    </alternativeName>
    <alternativeName>
        <fullName evidence="15">F-type ATPase subunit b</fullName>
        <shortName evidence="15">F-ATPase subunit b</shortName>
    </alternativeName>
</protein>
<keyword evidence="8 15" id="KW-0406">Ion transport</keyword>
<dbReference type="InterPro" id="IPR002146">
    <property type="entry name" value="ATP_synth_b/b'su_bac/chlpt"/>
</dbReference>
<keyword evidence="17" id="KW-0175">Coiled coil</keyword>
<evidence type="ECO:0000256" key="16">
    <source>
        <dbReference type="RuleBase" id="RU003848"/>
    </source>
</evidence>
<evidence type="ECO:0000313" key="19">
    <source>
        <dbReference type="Proteomes" id="UP001595818"/>
    </source>
</evidence>
<organism evidence="18 19">
    <name type="scientific">Negadavirga shengliensis</name>
    <dbReference type="NCBI Taxonomy" id="1389218"/>
    <lineage>
        <taxon>Bacteria</taxon>
        <taxon>Pseudomonadati</taxon>
        <taxon>Bacteroidota</taxon>
        <taxon>Cytophagia</taxon>
        <taxon>Cytophagales</taxon>
        <taxon>Cyclobacteriaceae</taxon>
        <taxon>Negadavirga</taxon>
    </lineage>
</organism>
<evidence type="ECO:0000256" key="7">
    <source>
        <dbReference type="ARBA" id="ARBA00022989"/>
    </source>
</evidence>
<dbReference type="Pfam" id="PF00430">
    <property type="entry name" value="ATP-synt_B"/>
    <property type="match status" value="1"/>
</dbReference>
<reference evidence="19" key="1">
    <citation type="journal article" date="2019" name="Int. J. Syst. Evol. Microbiol.">
        <title>The Global Catalogue of Microorganisms (GCM) 10K type strain sequencing project: providing services to taxonomists for standard genome sequencing and annotation.</title>
        <authorList>
            <consortium name="The Broad Institute Genomics Platform"/>
            <consortium name="The Broad Institute Genome Sequencing Center for Infectious Disease"/>
            <person name="Wu L."/>
            <person name="Ma J."/>
        </authorList>
    </citation>
    <scope>NUCLEOTIDE SEQUENCE [LARGE SCALE GENOMIC DNA]</scope>
    <source>
        <strain evidence="19">CGMCC 4.7466</strain>
    </source>
</reference>
<keyword evidence="4 15" id="KW-0138">CF(0)</keyword>
<evidence type="ECO:0000256" key="6">
    <source>
        <dbReference type="ARBA" id="ARBA00022781"/>
    </source>
</evidence>
<gene>
    <name evidence="15" type="primary">atpF</name>
    <name evidence="18" type="ORF">ACFPFU_11450</name>
</gene>
<evidence type="ECO:0000256" key="14">
    <source>
        <dbReference type="ARBA" id="ARBA00037847"/>
    </source>
</evidence>
<keyword evidence="19" id="KW-1185">Reference proteome</keyword>
<keyword evidence="5 15" id="KW-0812">Transmembrane</keyword>
<keyword evidence="6 15" id="KW-0375">Hydrogen ion transport</keyword>
<evidence type="ECO:0000256" key="15">
    <source>
        <dbReference type="HAMAP-Rule" id="MF_01398"/>
    </source>
</evidence>
<evidence type="ECO:0000256" key="13">
    <source>
        <dbReference type="ARBA" id="ARBA00026054"/>
    </source>
</evidence>
<evidence type="ECO:0000256" key="4">
    <source>
        <dbReference type="ARBA" id="ARBA00022547"/>
    </source>
</evidence>
<dbReference type="EMBL" id="JBHSJJ010000005">
    <property type="protein sequence ID" value="MFC4872309.1"/>
    <property type="molecule type" value="Genomic_DNA"/>
</dbReference>
<evidence type="ECO:0000256" key="12">
    <source>
        <dbReference type="ARBA" id="ARBA00025614"/>
    </source>
</evidence>
<dbReference type="PANTHER" id="PTHR33445">
    <property type="entry name" value="ATP SYNTHASE SUBUNIT B', CHLOROPLASTIC"/>
    <property type="match status" value="1"/>
</dbReference>
<dbReference type="RefSeq" id="WP_377064583.1">
    <property type="nucleotide sequence ID" value="NZ_JBHSJJ010000005.1"/>
</dbReference>
<keyword evidence="9 15" id="KW-0472">Membrane</keyword>
<comment type="caution">
    <text evidence="18">The sequence shown here is derived from an EMBL/GenBank/DDBJ whole genome shotgun (WGS) entry which is preliminary data.</text>
</comment>
<keyword evidence="7 15" id="KW-1133">Transmembrane helix</keyword>
<comment type="subcellular location">
    <subcellularLocation>
        <location evidence="15">Cell membrane</location>
        <topology evidence="15">Single-pass membrane protein</topology>
    </subcellularLocation>
    <subcellularLocation>
        <location evidence="14">Endomembrane system</location>
        <topology evidence="14">Single-pass membrane protein</topology>
    </subcellularLocation>
</comment>
<comment type="subunit">
    <text evidence="13">F-type ATPases have 2 components, F(1) - the catalytic core - and F(0) - the membrane proton channel. F(1) has five subunits: alpha(3), beta(3), gamma(1), delta(1), epsilon(1). F(0) has four main subunits: a(1), b(2) and c(10-14). The alpha and beta chains form an alternating ring which encloses part of the gamma chain. F(1) is attached to F(0) by a central stalk formed by the gamma and epsilon chains, while a peripheral stalk is formed by the delta and b chains.</text>
</comment>
<feature type="coiled-coil region" evidence="17">
    <location>
        <begin position="34"/>
        <end position="78"/>
    </location>
</feature>
<proteinExistence type="inferred from homology"/>
<comment type="similarity">
    <text evidence="1 15 16">Belongs to the ATPase B chain family.</text>
</comment>
<dbReference type="NCBIfam" id="NF011041">
    <property type="entry name" value="PRK14471.1"/>
    <property type="match status" value="1"/>
</dbReference>
<evidence type="ECO:0000256" key="17">
    <source>
        <dbReference type="SAM" id="Coils"/>
    </source>
</evidence>
<dbReference type="InterPro" id="IPR005864">
    <property type="entry name" value="ATP_synth_F0_bsu_bac"/>
</dbReference>
<dbReference type="CDD" id="cd06503">
    <property type="entry name" value="ATP-synt_Fo_b"/>
    <property type="match status" value="1"/>
</dbReference>
<keyword evidence="2 15" id="KW-0813">Transport</keyword>
<evidence type="ECO:0000256" key="5">
    <source>
        <dbReference type="ARBA" id="ARBA00022692"/>
    </source>
</evidence>
<evidence type="ECO:0000256" key="1">
    <source>
        <dbReference type="ARBA" id="ARBA00005513"/>
    </source>
</evidence>
<accession>A0ABV9T0X6</accession>
<feature type="transmembrane region" description="Helical" evidence="15">
    <location>
        <begin position="12"/>
        <end position="30"/>
    </location>
</feature>
<comment type="function">
    <text evidence="11 15">F(1)F(0) ATP synthase produces ATP from ADP in the presence of a proton or sodium gradient. F-type ATPases consist of two structural domains, F(1) containing the extramembraneous catalytic core and F(0) containing the membrane proton channel, linked together by a central stalk and a peripheral stalk. During catalysis, ATP synthesis in the catalytic domain of F(1) is coupled via a rotary mechanism of the central stalk subunits to proton translocation.</text>
</comment>
<keyword evidence="10 15" id="KW-0066">ATP synthesis</keyword>
<dbReference type="Proteomes" id="UP001595818">
    <property type="component" value="Unassembled WGS sequence"/>
</dbReference>
<comment type="function">
    <text evidence="12">Component of the F(0) channel, it forms part of the peripheral stalk, linking F(1) to F(0). The b'-subunit is a diverged and duplicated form of b found in plants and photosynthetic bacteria.</text>
</comment>
<evidence type="ECO:0000256" key="2">
    <source>
        <dbReference type="ARBA" id="ARBA00022448"/>
    </source>
</evidence>